<accession>A0A7I3YWK2</accession>
<reference evidence="1 2" key="1">
    <citation type="journal article" date="2008" name="Science">
        <title>The Physcomitrella genome reveals evolutionary insights into the conquest of land by plants.</title>
        <authorList>
            <person name="Rensing S."/>
            <person name="Lang D."/>
            <person name="Zimmer A."/>
            <person name="Terry A."/>
            <person name="Salamov A."/>
            <person name="Shapiro H."/>
            <person name="Nishiyama T."/>
            <person name="Perroud P.-F."/>
            <person name="Lindquist E."/>
            <person name="Kamisugi Y."/>
            <person name="Tanahashi T."/>
            <person name="Sakakibara K."/>
            <person name="Fujita T."/>
            <person name="Oishi K."/>
            <person name="Shin-I T."/>
            <person name="Kuroki Y."/>
            <person name="Toyoda A."/>
            <person name="Suzuki Y."/>
            <person name="Hashimoto A."/>
            <person name="Yamaguchi K."/>
            <person name="Sugano A."/>
            <person name="Kohara Y."/>
            <person name="Fujiyama A."/>
            <person name="Anterola A."/>
            <person name="Aoki S."/>
            <person name="Ashton N."/>
            <person name="Barbazuk W.B."/>
            <person name="Barker E."/>
            <person name="Bennetzen J."/>
            <person name="Bezanilla M."/>
            <person name="Blankenship R."/>
            <person name="Cho S.H."/>
            <person name="Dutcher S."/>
            <person name="Estelle M."/>
            <person name="Fawcett J.A."/>
            <person name="Gundlach H."/>
            <person name="Hanada K."/>
            <person name="Heyl A."/>
            <person name="Hicks K.A."/>
            <person name="Hugh J."/>
            <person name="Lohr M."/>
            <person name="Mayer K."/>
            <person name="Melkozernov A."/>
            <person name="Murata T."/>
            <person name="Nelson D."/>
            <person name="Pils B."/>
            <person name="Prigge M."/>
            <person name="Reiss B."/>
            <person name="Renner T."/>
            <person name="Rombauts S."/>
            <person name="Rushton P."/>
            <person name="Sanderfoot A."/>
            <person name="Schween G."/>
            <person name="Shiu S.-H."/>
            <person name="Stueber K."/>
            <person name="Theodoulou F.L."/>
            <person name="Tu H."/>
            <person name="Van de Peer Y."/>
            <person name="Verrier P.J."/>
            <person name="Waters E."/>
            <person name="Wood A."/>
            <person name="Yang L."/>
            <person name="Cove D."/>
            <person name="Cuming A."/>
            <person name="Hasebe M."/>
            <person name="Lucas S."/>
            <person name="Mishler D.B."/>
            <person name="Reski R."/>
            <person name="Grigoriev I."/>
            <person name="Quatrano R.S."/>
            <person name="Boore J.L."/>
        </authorList>
    </citation>
    <scope>NUCLEOTIDE SEQUENCE [LARGE SCALE GENOMIC DNA]</scope>
    <source>
        <strain evidence="1 2">cv. Gransden 2004</strain>
    </source>
</reference>
<dbReference type="Gramene" id="Pp3c22_1740V3.1">
    <property type="protein sequence ID" value="PAC:32904319.CDS.1"/>
    <property type="gene ID" value="Pp3c22_1740"/>
</dbReference>
<dbReference type="AlphaFoldDB" id="A0A7I3YWK2"/>
<reference evidence="1" key="3">
    <citation type="submission" date="2020-12" db="UniProtKB">
        <authorList>
            <consortium name="EnsemblPlants"/>
        </authorList>
    </citation>
    <scope>IDENTIFICATION</scope>
</reference>
<keyword evidence="2" id="KW-1185">Reference proteome</keyword>
<dbReference type="EMBL" id="ABEU02000022">
    <property type="status" value="NOT_ANNOTATED_CDS"/>
    <property type="molecule type" value="Genomic_DNA"/>
</dbReference>
<organism evidence="1 2">
    <name type="scientific">Physcomitrium patens</name>
    <name type="common">Spreading-leaved earth moss</name>
    <name type="synonym">Physcomitrella patens</name>
    <dbReference type="NCBI Taxonomy" id="3218"/>
    <lineage>
        <taxon>Eukaryota</taxon>
        <taxon>Viridiplantae</taxon>
        <taxon>Streptophyta</taxon>
        <taxon>Embryophyta</taxon>
        <taxon>Bryophyta</taxon>
        <taxon>Bryophytina</taxon>
        <taxon>Bryopsida</taxon>
        <taxon>Funariidae</taxon>
        <taxon>Funariales</taxon>
        <taxon>Funariaceae</taxon>
        <taxon>Physcomitrium</taxon>
    </lineage>
</organism>
<evidence type="ECO:0000313" key="1">
    <source>
        <dbReference type="EnsemblPlants" id="PAC:32904320.CDS.1"/>
    </source>
</evidence>
<sequence>MLYFNFHLTLLDLQENDVQFMSKPGRMHEGLQVYSFGAVSVVIDNAKQSILAQTGDGWKSVHLGQILEMHRSRGGSRWK</sequence>
<dbReference type="Proteomes" id="UP000006727">
    <property type="component" value="Chromosome 22"/>
</dbReference>
<dbReference type="EnsemblPlants" id="Pp3c22_1740V3.2">
    <property type="protein sequence ID" value="PAC:32904320.CDS.1"/>
    <property type="gene ID" value="Pp3c22_1740"/>
</dbReference>
<name>A0A7I3YWK2_PHYPA</name>
<dbReference type="Gramene" id="Pp3c22_1740V3.2">
    <property type="protein sequence ID" value="PAC:32904320.CDS.1"/>
    <property type="gene ID" value="Pp3c22_1740"/>
</dbReference>
<protein>
    <submittedName>
        <fullName evidence="1">Uncharacterized protein</fullName>
    </submittedName>
</protein>
<proteinExistence type="predicted"/>
<dbReference type="InParanoid" id="A0A7I3YWK2"/>
<evidence type="ECO:0000313" key="2">
    <source>
        <dbReference type="Proteomes" id="UP000006727"/>
    </source>
</evidence>
<reference evidence="1 2" key="2">
    <citation type="journal article" date="2018" name="Plant J.">
        <title>The Physcomitrella patens chromosome-scale assembly reveals moss genome structure and evolution.</title>
        <authorList>
            <person name="Lang D."/>
            <person name="Ullrich K.K."/>
            <person name="Murat F."/>
            <person name="Fuchs J."/>
            <person name="Jenkins J."/>
            <person name="Haas F.B."/>
            <person name="Piednoel M."/>
            <person name="Gundlach H."/>
            <person name="Van Bel M."/>
            <person name="Meyberg R."/>
            <person name="Vives C."/>
            <person name="Morata J."/>
            <person name="Symeonidi A."/>
            <person name="Hiss M."/>
            <person name="Muchero W."/>
            <person name="Kamisugi Y."/>
            <person name="Saleh O."/>
            <person name="Blanc G."/>
            <person name="Decker E.L."/>
            <person name="van Gessel N."/>
            <person name="Grimwood J."/>
            <person name="Hayes R.D."/>
            <person name="Graham S.W."/>
            <person name="Gunter L.E."/>
            <person name="McDaniel S.F."/>
            <person name="Hoernstein S.N.W."/>
            <person name="Larsson A."/>
            <person name="Li F.W."/>
            <person name="Perroud P.F."/>
            <person name="Phillips J."/>
            <person name="Ranjan P."/>
            <person name="Rokshar D.S."/>
            <person name="Rothfels C.J."/>
            <person name="Schneider L."/>
            <person name="Shu S."/>
            <person name="Stevenson D.W."/>
            <person name="Thummler F."/>
            <person name="Tillich M."/>
            <person name="Villarreal Aguilar J.C."/>
            <person name="Widiez T."/>
            <person name="Wong G.K."/>
            <person name="Wymore A."/>
            <person name="Zhang Y."/>
            <person name="Zimmer A.D."/>
            <person name="Quatrano R.S."/>
            <person name="Mayer K.F.X."/>
            <person name="Goodstein D."/>
            <person name="Casacuberta J.M."/>
            <person name="Vandepoele K."/>
            <person name="Reski R."/>
            <person name="Cuming A.C."/>
            <person name="Tuskan G.A."/>
            <person name="Maumus F."/>
            <person name="Salse J."/>
            <person name="Schmutz J."/>
            <person name="Rensing S.A."/>
        </authorList>
    </citation>
    <scope>NUCLEOTIDE SEQUENCE [LARGE SCALE GENOMIC DNA]</scope>
    <source>
        <strain evidence="1 2">cv. Gransden 2004</strain>
    </source>
</reference>
<dbReference type="EnsemblPlants" id="Pp3c22_1740V3.1">
    <property type="protein sequence ID" value="PAC:32904319.CDS.1"/>
    <property type="gene ID" value="Pp3c22_1740"/>
</dbReference>